<dbReference type="EMBL" id="JARXVC010000013">
    <property type="protein sequence ID" value="MDH6283156.1"/>
    <property type="molecule type" value="Genomic_DNA"/>
</dbReference>
<dbReference type="NCBIfam" id="TIGR00035">
    <property type="entry name" value="asp_race"/>
    <property type="match status" value="1"/>
</dbReference>
<dbReference type="PANTHER" id="PTHR21198">
    <property type="entry name" value="GLUTAMATE RACEMASE"/>
    <property type="match status" value="1"/>
</dbReference>
<organism evidence="3 4">
    <name type="scientific">Prescottella agglutinans</name>
    <dbReference type="NCBI Taxonomy" id="1644129"/>
    <lineage>
        <taxon>Bacteria</taxon>
        <taxon>Bacillati</taxon>
        <taxon>Actinomycetota</taxon>
        <taxon>Actinomycetes</taxon>
        <taxon>Mycobacteriales</taxon>
        <taxon>Nocardiaceae</taxon>
        <taxon>Prescottella</taxon>
    </lineage>
</organism>
<proteinExistence type="inferred from homology"/>
<evidence type="ECO:0000313" key="4">
    <source>
        <dbReference type="Proteomes" id="UP001160334"/>
    </source>
</evidence>
<dbReference type="Pfam" id="PF01177">
    <property type="entry name" value="Asp_Glu_race"/>
    <property type="match status" value="1"/>
</dbReference>
<evidence type="ECO:0000313" key="3">
    <source>
        <dbReference type="EMBL" id="MDH6283156.1"/>
    </source>
</evidence>
<accession>A0ABT6MFQ6</accession>
<comment type="similarity">
    <text evidence="1">Belongs to the aspartate/glutamate racemases family.</text>
</comment>
<keyword evidence="4" id="KW-1185">Reference proteome</keyword>
<reference evidence="3 4" key="1">
    <citation type="submission" date="2023-04" db="EMBL/GenBank/DDBJ databases">
        <title>Forest soil microbial communities from Buena Vista Peninsula, Colon Province, Panama.</title>
        <authorList>
            <person name="Bouskill N."/>
        </authorList>
    </citation>
    <scope>NUCLEOTIDE SEQUENCE [LARGE SCALE GENOMIC DNA]</scope>
    <source>
        <strain evidence="3 4">CFH S0262</strain>
    </source>
</reference>
<dbReference type="Gene3D" id="3.40.50.1860">
    <property type="match status" value="2"/>
</dbReference>
<dbReference type="PANTHER" id="PTHR21198:SF7">
    <property type="entry name" value="ASPARTATE-GLUTAMATE RACEMASE FAMILY"/>
    <property type="match status" value="1"/>
</dbReference>
<keyword evidence="2 3" id="KW-0413">Isomerase</keyword>
<dbReference type="GO" id="GO:0047689">
    <property type="term" value="F:aspartate racemase activity"/>
    <property type="evidence" value="ECO:0007669"/>
    <property type="project" value="UniProtKB-EC"/>
</dbReference>
<sequence>MEHIGVLGHSWEGASLCWREACQHSKRLGHPAHPDITMDCISFEHCMSAWEASDYASVRAVRAVRAVLATSVERLARAGCDFFVCPDNTAHLALETDGAPLALPGLHLVDIVADAARQAGHTRVGILGTRFTMQGPLYPRELAARGIDAVVPDPADQDMVHSAIFGELVHGDFRAQTRASFVALIERLADAGCDAVALVCTEIPLLVSPEDSPLPLLDSTRLSGRAAAEVALGKRPMPTWRGSQFRR</sequence>
<dbReference type="EC" id="5.1.1.13" evidence="3"/>
<dbReference type="RefSeq" id="WP_280762437.1">
    <property type="nucleotide sequence ID" value="NZ_JARXVC010000013.1"/>
</dbReference>
<comment type="caution">
    <text evidence="3">The sequence shown here is derived from an EMBL/GenBank/DDBJ whole genome shotgun (WGS) entry which is preliminary data.</text>
</comment>
<evidence type="ECO:0000256" key="2">
    <source>
        <dbReference type="ARBA" id="ARBA00023235"/>
    </source>
</evidence>
<dbReference type="InterPro" id="IPR015942">
    <property type="entry name" value="Asp/Glu/hydantoin_racemase"/>
</dbReference>
<gene>
    <name evidence="3" type="ORF">M2280_004399</name>
</gene>
<dbReference type="Proteomes" id="UP001160334">
    <property type="component" value="Unassembled WGS sequence"/>
</dbReference>
<dbReference type="InterPro" id="IPR004380">
    <property type="entry name" value="Asp_race"/>
</dbReference>
<name>A0ABT6MFQ6_9NOCA</name>
<protein>
    <submittedName>
        <fullName evidence="3">Aspartate racemase</fullName>
        <ecNumber evidence="3">5.1.1.13</ecNumber>
    </submittedName>
</protein>
<evidence type="ECO:0000256" key="1">
    <source>
        <dbReference type="ARBA" id="ARBA00007847"/>
    </source>
</evidence>
<dbReference type="SUPFAM" id="SSF53681">
    <property type="entry name" value="Aspartate/glutamate racemase"/>
    <property type="match status" value="2"/>
</dbReference>
<dbReference type="InterPro" id="IPR001920">
    <property type="entry name" value="Asp/Glu_race"/>
</dbReference>